<dbReference type="PROSITE" id="PS00394">
    <property type="entry name" value="DNA_PHOTOLYASES_1_1"/>
    <property type="match status" value="1"/>
</dbReference>
<evidence type="ECO:0000256" key="3">
    <source>
        <dbReference type="ARBA" id="ARBA00022827"/>
    </source>
</evidence>
<feature type="site" description="Electron transfer via tryptophanyl radical" evidence="6">
    <location>
        <position position="351"/>
    </location>
</feature>
<feature type="binding site" evidence="5">
    <location>
        <position position="221"/>
    </location>
    <ligand>
        <name>FAD</name>
        <dbReference type="ChEBI" id="CHEBI:57692"/>
    </ligand>
</feature>
<keyword evidence="3 5" id="KW-0274">FAD</keyword>
<dbReference type="GO" id="GO:0006950">
    <property type="term" value="P:response to stress"/>
    <property type="evidence" value="ECO:0007669"/>
    <property type="project" value="UniProtKB-ARBA"/>
</dbReference>
<dbReference type="PANTHER" id="PTHR11455:SF9">
    <property type="entry name" value="CRYPTOCHROME CIRCADIAN CLOCK 5 ISOFORM X1"/>
    <property type="match status" value="1"/>
</dbReference>
<dbReference type="EMBL" id="JADGKB010000014">
    <property type="protein sequence ID" value="KAJ3259996.1"/>
    <property type="molecule type" value="Genomic_DNA"/>
</dbReference>
<comment type="caution">
    <text evidence="8">The sequence shown here is derived from an EMBL/GenBank/DDBJ whole genome shotgun (WGS) entry which is preliminary data.</text>
</comment>
<feature type="site" description="Electron transfer via tryptophanyl radical" evidence="6">
    <location>
        <position position="381"/>
    </location>
</feature>
<sequence length="474" mass="55182">MENKRIKTAMKLFIFTRDLRLHDNLGLLNQTNVLPIFVFTPQQIKNNAYFNHYSCRFLIDSLQDLQRQLQRKKSNLYIFYGEYTDILEQITQKYEIQEVIMSLDCTPFARKREATINAWCNKNQVGFKLVEDHNIHPLSKIRNGSGSFYKVFTPFFNNCLGFGAPVPQECNATFVTDEMDLPVIPFEEYNAFCDTKVSLPGGTDEALKILKGVEAGKFNAYANTRNFPILETTNLAAYLKFGNVSIRHVLSLVKNNHVLKSQLYWREFYFHLTFHMPSVLQKQVSDLPNQQMKLNVHWNSDEKLLQLWKDGLTGFPLVDAGMRQLKETGLMHNRIRMICAMFLVKNLQIDWRLGEQYFAQQLLDYDPAQNNGGKIHLIQGWQWCASTGVDTTPYRIFNVWLQAKKFDEEAKYVKTWIKELQKVPASDILQWSSLKRKKYGVYVDPIVDHSVSVGIAKRMLQGEIIDWGNKDMQR</sequence>
<dbReference type="GO" id="GO:0003677">
    <property type="term" value="F:DNA binding"/>
    <property type="evidence" value="ECO:0007669"/>
    <property type="project" value="TreeGrafter"/>
</dbReference>
<evidence type="ECO:0000256" key="6">
    <source>
        <dbReference type="PIRSR" id="PIRSR602081-2"/>
    </source>
</evidence>
<feature type="site" description="Electron transfer via tryptophanyl radical" evidence="6">
    <location>
        <position position="298"/>
    </location>
</feature>
<dbReference type="PROSITE" id="PS51645">
    <property type="entry name" value="PHR_CRY_ALPHA_BETA"/>
    <property type="match status" value="1"/>
</dbReference>
<dbReference type="Gene3D" id="1.25.40.80">
    <property type="match status" value="1"/>
</dbReference>
<evidence type="ECO:0000256" key="5">
    <source>
        <dbReference type="PIRSR" id="PIRSR602081-1"/>
    </source>
</evidence>
<proteinExistence type="inferred from homology"/>
<feature type="binding site" evidence="5">
    <location>
        <begin position="262"/>
        <end position="269"/>
    </location>
    <ligand>
        <name>FAD</name>
        <dbReference type="ChEBI" id="CHEBI:57692"/>
    </ligand>
</feature>
<feature type="domain" description="Photolyase/cryptochrome alpha/beta" evidence="7">
    <location>
        <begin position="9"/>
        <end position="135"/>
    </location>
</feature>
<dbReference type="Gene3D" id="3.40.50.620">
    <property type="entry name" value="HUPs"/>
    <property type="match status" value="1"/>
</dbReference>
<dbReference type="Gene3D" id="1.10.579.10">
    <property type="entry name" value="DNA Cyclobutane Dipyrimidine Photolyase, subunit A, domain 3"/>
    <property type="match status" value="1"/>
</dbReference>
<evidence type="ECO:0000256" key="4">
    <source>
        <dbReference type="ARBA" id="ARBA00022991"/>
    </source>
</evidence>
<evidence type="ECO:0000256" key="2">
    <source>
        <dbReference type="ARBA" id="ARBA00022630"/>
    </source>
</evidence>
<dbReference type="GO" id="GO:0003904">
    <property type="term" value="F:deoxyribodipyrimidine photo-lyase activity"/>
    <property type="evidence" value="ECO:0007669"/>
    <property type="project" value="TreeGrafter"/>
</dbReference>
<dbReference type="GO" id="GO:0006139">
    <property type="term" value="P:nucleobase-containing compound metabolic process"/>
    <property type="evidence" value="ECO:0007669"/>
    <property type="project" value="UniProtKB-ARBA"/>
</dbReference>
<keyword evidence="9" id="KW-1185">Reference proteome</keyword>
<keyword evidence="4" id="KW-0157">Chromophore</keyword>
<name>A0AAD5Y755_9FUNG</name>
<dbReference type="PANTHER" id="PTHR11455">
    <property type="entry name" value="CRYPTOCHROME"/>
    <property type="match status" value="1"/>
</dbReference>
<dbReference type="InterPro" id="IPR036155">
    <property type="entry name" value="Crypto/Photolyase_N_sf"/>
</dbReference>
<evidence type="ECO:0000313" key="8">
    <source>
        <dbReference type="EMBL" id="KAJ3259996.1"/>
    </source>
</evidence>
<reference evidence="8" key="1">
    <citation type="submission" date="2020-05" db="EMBL/GenBank/DDBJ databases">
        <title>Phylogenomic resolution of chytrid fungi.</title>
        <authorList>
            <person name="Stajich J.E."/>
            <person name="Amses K."/>
            <person name="Simmons R."/>
            <person name="Seto K."/>
            <person name="Myers J."/>
            <person name="Bonds A."/>
            <person name="Quandt C.A."/>
            <person name="Barry K."/>
            <person name="Liu P."/>
            <person name="Grigoriev I."/>
            <person name="Longcore J.E."/>
            <person name="James T.Y."/>
        </authorList>
    </citation>
    <scope>NUCLEOTIDE SEQUENCE</scope>
    <source>
        <strain evidence="8">PLAUS21</strain>
    </source>
</reference>
<dbReference type="InterPro" id="IPR014729">
    <property type="entry name" value="Rossmann-like_a/b/a_fold"/>
</dbReference>
<evidence type="ECO:0000256" key="1">
    <source>
        <dbReference type="ARBA" id="ARBA00005862"/>
    </source>
</evidence>
<dbReference type="InterPro" id="IPR002081">
    <property type="entry name" value="Cryptochrome/DNA_photolyase_1"/>
</dbReference>
<dbReference type="SUPFAM" id="SSF48173">
    <property type="entry name" value="Cryptochrome/photolyase FAD-binding domain"/>
    <property type="match status" value="1"/>
</dbReference>
<comment type="similarity">
    <text evidence="1">Belongs to the DNA photolyase class-1 family.</text>
</comment>
<dbReference type="AlphaFoldDB" id="A0AAD5Y755"/>
<feature type="binding site" evidence="5">
    <location>
        <begin position="364"/>
        <end position="366"/>
    </location>
    <ligand>
        <name>FAD</name>
        <dbReference type="ChEBI" id="CHEBI:57692"/>
    </ligand>
</feature>
<dbReference type="InterPro" id="IPR036134">
    <property type="entry name" value="Crypto/Photolyase_FAD-like_sf"/>
</dbReference>
<comment type="cofactor">
    <cofactor evidence="5">
        <name>FAD</name>
        <dbReference type="ChEBI" id="CHEBI:57692"/>
    </cofactor>
    <text evidence="5">Binds 1 FAD per subunit.</text>
</comment>
<dbReference type="Pfam" id="PF00875">
    <property type="entry name" value="DNA_photolyase"/>
    <property type="match status" value="1"/>
</dbReference>
<keyword evidence="2 5" id="KW-0285">Flavoprotein</keyword>
<dbReference type="InterPro" id="IPR018394">
    <property type="entry name" value="DNA_photolyase_1_CS_C"/>
</dbReference>
<dbReference type="Proteomes" id="UP001210925">
    <property type="component" value="Unassembled WGS sequence"/>
</dbReference>
<dbReference type="GO" id="GO:0071949">
    <property type="term" value="F:FAD binding"/>
    <property type="evidence" value="ECO:0007669"/>
    <property type="project" value="TreeGrafter"/>
</dbReference>
<dbReference type="PRINTS" id="PR00147">
    <property type="entry name" value="DNAPHOTLYASE"/>
</dbReference>
<dbReference type="SUPFAM" id="SSF52425">
    <property type="entry name" value="Cryptochrome/photolyase, N-terminal domain"/>
    <property type="match status" value="1"/>
</dbReference>
<gene>
    <name evidence="8" type="ORF">HK103_001506</name>
</gene>
<evidence type="ECO:0000313" key="9">
    <source>
        <dbReference type="Proteomes" id="UP001210925"/>
    </source>
</evidence>
<dbReference type="InterPro" id="IPR006050">
    <property type="entry name" value="DNA_photolyase_N"/>
</dbReference>
<dbReference type="Pfam" id="PF03441">
    <property type="entry name" value="FAD_binding_7"/>
    <property type="match status" value="1"/>
</dbReference>
<organism evidence="8 9">
    <name type="scientific">Boothiomyces macroporosus</name>
    <dbReference type="NCBI Taxonomy" id="261099"/>
    <lineage>
        <taxon>Eukaryota</taxon>
        <taxon>Fungi</taxon>
        <taxon>Fungi incertae sedis</taxon>
        <taxon>Chytridiomycota</taxon>
        <taxon>Chytridiomycota incertae sedis</taxon>
        <taxon>Chytridiomycetes</taxon>
        <taxon>Rhizophydiales</taxon>
        <taxon>Terramycetaceae</taxon>
        <taxon>Boothiomyces</taxon>
    </lineage>
</organism>
<accession>A0AAD5Y755</accession>
<evidence type="ECO:0000259" key="7">
    <source>
        <dbReference type="PROSITE" id="PS51645"/>
    </source>
</evidence>
<protein>
    <recommendedName>
        <fullName evidence="7">Photolyase/cryptochrome alpha/beta domain-containing protein</fullName>
    </recommendedName>
</protein>
<dbReference type="InterPro" id="IPR005101">
    <property type="entry name" value="Cryptochr/Photolyase_FAD-bd"/>
</dbReference>